<dbReference type="Gene3D" id="3.30.40.10">
    <property type="entry name" value="Zinc/RING finger domain, C3HC4 (zinc finger)"/>
    <property type="match status" value="1"/>
</dbReference>
<evidence type="ECO:0000256" key="4">
    <source>
        <dbReference type="ARBA" id="ARBA00023125"/>
    </source>
</evidence>
<comment type="caution">
    <text evidence="8">The sequence shown here is derived from an EMBL/GenBank/DDBJ whole genome shotgun (WGS) entry which is preliminary data.</text>
</comment>
<dbReference type="InterPro" id="IPR036128">
    <property type="entry name" value="Plus3-like_sf"/>
</dbReference>
<dbReference type="SMART" id="SM00151">
    <property type="entry name" value="SWIB"/>
    <property type="match status" value="1"/>
</dbReference>
<dbReference type="SMART" id="SM00719">
    <property type="entry name" value="Plus3"/>
    <property type="match status" value="1"/>
</dbReference>
<dbReference type="Pfam" id="PF25980">
    <property type="entry name" value="NERD_plant"/>
    <property type="match status" value="1"/>
</dbReference>
<dbReference type="GO" id="GO:0003677">
    <property type="term" value="F:DNA binding"/>
    <property type="evidence" value="ECO:0007669"/>
    <property type="project" value="UniProtKB-KW"/>
</dbReference>
<reference evidence="8 9" key="1">
    <citation type="journal article" date="2017" name="Nat. Commun.">
        <title>Genome assembly with in vitro proximity ligation data and whole-genome triplication in lettuce.</title>
        <authorList>
            <person name="Reyes-Chin-Wo S."/>
            <person name="Wang Z."/>
            <person name="Yang X."/>
            <person name="Kozik A."/>
            <person name="Arikit S."/>
            <person name="Song C."/>
            <person name="Xia L."/>
            <person name="Froenicke L."/>
            <person name="Lavelle D.O."/>
            <person name="Truco M.J."/>
            <person name="Xia R."/>
            <person name="Zhu S."/>
            <person name="Xu C."/>
            <person name="Xu H."/>
            <person name="Xu X."/>
            <person name="Cox K."/>
            <person name="Korf I."/>
            <person name="Meyers B.C."/>
            <person name="Michelmore R.W."/>
        </authorList>
    </citation>
    <scope>NUCLEOTIDE SEQUENCE [LARGE SCALE GENOMIC DNA]</scope>
    <source>
        <strain evidence="9">cv. Salinas</strain>
        <tissue evidence="8">Seedlings</tissue>
    </source>
</reference>
<evidence type="ECO:0008006" key="10">
    <source>
        <dbReference type="Google" id="ProtNLM"/>
    </source>
</evidence>
<feature type="domain" description="DM2" evidence="7">
    <location>
        <begin position="335"/>
        <end position="424"/>
    </location>
</feature>
<dbReference type="GO" id="GO:0008270">
    <property type="term" value="F:zinc ion binding"/>
    <property type="evidence" value="ECO:0007669"/>
    <property type="project" value="UniProtKB-KW"/>
</dbReference>
<feature type="compositionally biased region" description="Gly residues" evidence="5">
    <location>
        <begin position="41"/>
        <end position="54"/>
    </location>
</feature>
<dbReference type="InterPro" id="IPR058668">
    <property type="entry name" value="NERD_dom"/>
</dbReference>
<evidence type="ECO:0000256" key="5">
    <source>
        <dbReference type="SAM" id="MobiDB-lite"/>
    </source>
</evidence>
<dbReference type="Pfam" id="PF03126">
    <property type="entry name" value="Plus-3"/>
    <property type="match status" value="1"/>
</dbReference>
<dbReference type="SUPFAM" id="SSF159042">
    <property type="entry name" value="Plus3-like"/>
    <property type="match status" value="1"/>
</dbReference>
<dbReference type="InterPro" id="IPR019835">
    <property type="entry name" value="SWIB_domain"/>
</dbReference>
<dbReference type="Pfam" id="PF02201">
    <property type="entry name" value="SWIB"/>
    <property type="match status" value="1"/>
</dbReference>
<feature type="compositionally biased region" description="Pro residues" evidence="5">
    <location>
        <begin position="250"/>
        <end position="285"/>
    </location>
</feature>
<dbReference type="InterPro" id="IPR004343">
    <property type="entry name" value="Plus-3_dom"/>
</dbReference>
<protein>
    <recommendedName>
        <fullName evidence="10">PHD-type domain-containing protein</fullName>
    </recommendedName>
</protein>
<evidence type="ECO:0000256" key="1">
    <source>
        <dbReference type="ARBA" id="ARBA00022723"/>
    </source>
</evidence>
<sequence length="654" mass="73624">MMEGQNLVADSQISDRVQPIGDGSKVVGGMSDVIESVAGGGAKVELGSGGGGGAVLKKKRGRPPKGMVKPPPAKKNKEVEEEEDVCFICFDGGSLVLCDRRGCPKAYHPACIKRDEAFFESAAKWNCGWHICSICEKTAHHMCYTCTYSLCRSCIRKSDYVCVRGDKGFCTICMKTIMLIENNGQGEDGKVQADFDDKLSWEYLFKVYWVYLKGKLSLTLDELTQAKNPWKISTTISTTPSPLPSITIITPPPPLLPPPPPPPTAAAVAPPPPPTATPPPPPPPTATTTTTSTSFDNREENESKRRKIEDHIHINTTPPHKESVITEKPLIKKDELGSKDWATKELLDFVSYMKNGNTSVLSRIDVQSLLMEYIKRNNLRDPKKKNQIICDSRLKNLFGKPRVGHIEMLTHLEYHFFIEEDLCKTTVNNSVNTTGILDDPDWTNENVVVVKEKKRRRRSKGVEMERGSQNKLDEFGAIDVHNMNLIYLRRDLMVKLLEDSGSFHGKVVGSIVRIRVSGSDQKNDMYRLVKVVGTSKVDVMYKIDGKLTDFMLEVLNLDKKETISIDTISDQEFSEEECRRLQQSIRCGLVKHFTVGEIQDKAIALQSVRLDDWMEKEILRLNHLRDVANEKGHRKGYPLATLFFFYIFIFFHNQ</sequence>
<dbReference type="FunFam" id="3.30.40.10:FF:000303">
    <property type="entry name" value="Zinc finger CCCH domain-containing protein 19"/>
    <property type="match status" value="1"/>
</dbReference>
<keyword evidence="1" id="KW-0479">Metal-binding</keyword>
<dbReference type="InterPro" id="IPR036885">
    <property type="entry name" value="SWIB_MDM2_dom_sf"/>
</dbReference>
<dbReference type="SUPFAM" id="SSF47592">
    <property type="entry name" value="SWIB/MDM2 domain"/>
    <property type="match status" value="1"/>
</dbReference>
<feature type="region of interest" description="Disordered" evidence="5">
    <location>
        <begin position="1"/>
        <end position="21"/>
    </location>
</feature>
<feature type="domain" description="Plus3" evidence="6">
    <location>
        <begin position="477"/>
        <end position="610"/>
    </location>
</feature>
<dbReference type="PANTHER" id="PTHR46695">
    <property type="entry name" value="ZINC FINGER CCCH DOMAIN-CONTAINING PROTEIN 44-RELATED"/>
    <property type="match status" value="1"/>
</dbReference>
<dbReference type="InterPro" id="IPR001965">
    <property type="entry name" value="Znf_PHD"/>
</dbReference>
<dbReference type="CDD" id="cd15568">
    <property type="entry name" value="PHD5_NSD"/>
    <property type="match status" value="1"/>
</dbReference>
<dbReference type="InterPro" id="IPR003121">
    <property type="entry name" value="SWIB_MDM2_domain"/>
</dbReference>
<keyword evidence="2" id="KW-0863">Zinc-finger</keyword>
<name>A0A9R1XUB8_LACSA</name>
<dbReference type="PROSITE" id="PS51925">
    <property type="entry name" value="SWIB_MDM2"/>
    <property type="match status" value="1"/>
</dbReference>
<keyword evidence="3" id="KW-0862">Zinc</keyword>
<feature type="compositionally biased region" description="Basic and acidic residues" evidence="5">
    <location>
        <begin position="296"/>
        <end position="311"/>
    </location>
</feature>
<feature type="region of interest" description="Disordered" evidence="5">
    <location>
        <begin position="241"/>
        <end position="311"/>
    </location>
</feature>
<dbReference type="Gene3D" id="3.90.70.200">
    <property type="entry name" value="Plus-3 domain"/>
    <property type="match status" value="1"/>
</dbReference>
<dbReference type="PROSITE" id="PS51360">
    <property type="entry name" value="PLUS3"/>
    <property type="match status" value="1"/>
</dbReference>
<evidence type="ECO:0000256" key="2">
    <source>
        <dbReference type="ARBA" id="ARBA00022771"/>
    </source>
</evidence>
<evidence type="ECO:0000313" key="9">
    <source>
        <dbReference type="Proteomes" id="UP000235145"/>
    </source>
</evidence>
<dbReference type="Gene3D" id="1.10.245.10">
    <property type="entry name" value="SWIB/MDM2 domain"/>
    <property type="match status" value="1"/>
</dbReference>
<evidence type="ECO:0000259" key="7">
    <source>
        <dbReference type="PROSITE" id="PS51925"/>
    </source>
</evidence>
<evidence type="ECO:0000313" key="8">
    <source>
        <dbReference type="EMBL" id="KAJ0219572.1"/>
    </source>
</evidence>
<dbReference type="InterPro" id="IPR011011">
    <property type="entry name" value="Znf_FYVE_PHD"/>
</dbReference>
<accession>A0A9R1XUB8</accession>
<dbReference type="SUPFAM" id="SSF57903">
    <property type="entry name" value="FYVE/PHD zinc finger"/>
    <property type="match status" value="1"/>
</dbReference>
<feature type="region of interest" description="Disordered" evidence="5">
    <location>
        <begin position="41"/>
        <end position="76"/>
    </location>
</feature>
<evidence type="ECO:0000256" key="3">
    <source>
        <dbReference type="ARBA" id="ARBA00022833"/>
    </source>
</evidence>
<dbReference type="SMART" id="SM00249">
    <property type="entry name" value="PHD"/>
    <property type="match status" value="1"/>
</dbReference>
<dbReference type="AlphaFoldDB" id="A0A9R1XUB8"/>
<gene>
    <name evidence="8" type="ORF">LSAT_V11C300130250</name>
</gene>
<dbReference type="PANTHER" id="PTHR46695:SF4">
    <property type="entry name" value="ZINC FINGER CCCH DOMAIN-CONTAINING PROTEIN 44"/>
    <property type="match status" value="1"/>
</dbReference>
<proteinExistence type="predicted"/>
<dbReference type="InterPro" id="IPR013083">
    <property type="entry name" value="Znf_RING/FYVE/PHD"/>
</dbReference>
<dbReference type="CDD" id="cd10567">
    <property type="entry name" value="SWIB-MDM2_like"/>
    <property type="match status" value="1"/>
</dbReference>
<dbReference type="EMBL" id="NBSK02000003">
    <property type="protein sequence ID" value="KAJ0219572.1"/>
    <property type="molecule type" value="Genomic_DNA"/>
</dbReference>
<evidence type="ECO:0000259" key="6">
    <source>
        <dbReference type="PROSITE" id="PS51360"/>
    </source>
</evidence>
<keyword evidence="4" id="KW-0238">DNA-binding</keyword>
<dbReference type="Proteomes" id="UP000235145">
    <property type="component" value="Unassembled WGS sequence"/>
</dbReference>
<organism evidence="8 9">
    <name type="scientific">Lactuca sativa</name>
    <name type="common">Garden lettuce</name>
    <dbReference type="NCBI Taxonomy" id="4236"/>
    <lineage>
        <taxon>Eukaryota</taxon>
        <taxon>Viridiplantae</taxon>
        <taxon>Streptophyta</taxon>
        <taxon>Embryophyta</taxon>
        <taxon>Tracheophyta</taxon>
        <taxon>Spermatophyta</taxon>
        <taxon>Magnoliopsida</taxon>
        <taxon>eudicotyledons</taxon>
        <taxon>Gunneridae</taxon>
        <taxon>Pentapetalae</taxon>
        <taxon>asterids</taxon>
        <taxon>campanulids</taxon>
        <taxon>Asterales</taxon>
        <taxon>Asteraceae</taxon>
        <taxon>Cichorioideae</taxon>
        <taxon>Cichorieae</taxon>
        <taxon>Lactucinae</taxon>
        <taxon>Lactuca</taxon>
    </lineage>
</organism>
<keyword evidence="9" id="KW-1185">Reference proteome</keyword>